<dbReference type="eggNOG" id="ENOG502S8MB">
    <property type="taxonomic scope" value="Eukaryota"/>
</dbReference>
<feature type="compositionally biased region" description="Basic residues" evidence="1">
    <location>
        <begin position="166"/>
        <end position="177"/>
    </location>
</feature>
<dbReference type="STRING" id="1126212.K2RQ33"/>
<dbReference type="PANTHER" id="PTHR37331">
    <property type="entry name" value="YALI0F11671P"/>
    <property type="match status" value="1"/>
</dbReference>
<feature type="compositionally biased region" description="Low complexity" evidence="1">
    <location>
        <begin position="77"/>
        <end position="92"/>
    </location>
</feature>
<dbReference type="VEuPathDB" id="FungiDB:MPH_10446"/>
<evidence type="ECO:0000313" key="3">
    <source>
        <dbReference type="Proteomes" id="UP000007129"/>
    </source>
</evidence>
<comment type="caution">
    <text evidence="2">The sequence shown here is derived from an EMBL/GenBank/DDBJ whole genome shotgun (WGS) entry which is preliminary data.</text>
</comment>
<reference evidence="2 3" key="1">
    <citation type="journal article" date="2012" name="BMC Genomics">
        <title>Tools to kill: Genome of one of the most destructive plant pathogenic fungi Macrophomina phaseolina.</title>
        <authorList>
            <person name="Islam M.S."/>
            <person name="Haque M.S."/>
            <person name="Islam M.M."/>
            <person name="Emdad E.M."/>
            <person name="Halim A."/>
            <person name="Hossen Q.M.M."/>
            <person name="Hossain M.Z."/>
            <person name="Ahmed B."/>
            <person name="Rahim S."/>
            <person name="Rahman M.S."/>
            <person name="Alam M.M."/>
            <person name="Hou S."/>
            <person name="Wan X."/>
            <person name="Saito J.A."/>
            <person name="Alam M."/>
        </authorList>
    </citation>
    <scope>NUCLEOTIDE SEQUENCE [LARGE SCALE GENOMIC DNA]</scope>
    <source>
        <strain evidence="2 3">MS6</strain>
    </source>
</reference>
<dbReference type="EMBL" id="AHHD01000451">
    <property type="protein sequence ID" value="EKG12329.1"/>
    <property type="molecule type" value="Genomic_DNA"/>
</dbReference>
<dbReference type="Proteomes" id="UP000007129">
    <property type="component" value="Unassembled WGS sequence"/>
</dbReference>
<gene>
    <name evidence="2" type="ORF">MPH_10446</name>
</gene>
<dbReference type="PANTHER" id="PTHR37331:SF1">
    <property type="entry name" value="YALI0F11671P"/>
    <property type="match status" value="1"/>
</dbReference>
<sequence>MLLLRSSRPMARAIGQPLCCARAVSTLPNNPHIVSRTTSFLPNTLIFLFSAEVLWAQLTAPNQQQYVHTDPVSSTHTLTLTPTTPPVKSLSLGTTTAIPPTPNTFRENPTFHGILQSVIAAHAVHDPEVQAQAAAYASQSGASNIGGGGSSSSSLFLPANHPSQQYKHRGANNKRLRPSSGPNSIGGSSTGKKETSADAGGAGGASAQGGMGGAGRGGWVHVSDQRNPPDYGRIAWPEDMFGSVEVDARGAFVGADGNYQQSGTYRLCTNEGILGLSKYLRERVVERVRELEVQERAKGN</sequence>
<evidence type="ECO:0000256" key="1">
    <source>
        <dbReference type="SAM" id="MobiDB-lite"/>
    </source>
</evidence>
<dbReference type="HOGENOM" id="CLU_080764_1_0_1"/>
<organism evidence="2 3">
    <name type="scientific">Macrophomina phaseolina (strain MS6)</name>
    <name type="common">Charcoal rot fungus</name>
    <dbReference type="NCBI Taxonomy" id="1126212"/>
    <lineage>
        <taxon>Eukaryota</taxon>
        <taxon>Fungi</taxon>
        <taxon>Dikarya</taxon>
        <taxon>Ascomycota</taxon>
        <taxon>Pezizomycotina</taxon>
        <taxon>Dothideomycetes</taxon>
        <taxon>Dothideomycetes incertae sedis</taxon>
        <taxon>Botryosphaeriales</taxon>
        <taxon>Botryosphaeriaceae</taxon>
        <taxon>Macrophomina</taxon>
    </lineage>
</organism>
<dbReference type="InParanoid" id="K2RQ33"/>
<protein>
    <submittedName>
        <fullName evidence="2">Uncharacterized protein</fullName>
    </submittedName>
</protein>
<dbReference type="AlphaFoldDB" id="K2RQ33"/>
<proteinExistence type="predicted"/>
<feature type="region of interest" description="Disordered" evidence="1">
    <location>
        <begin position="140"/>
        <end position="219"/>
    </location>
</feature>
<evidence type="ECO:0000313" key="2">
    <source>
        <dbReference type="EMBL" id="EKG12329.1"/>
    </source>
</evidence>
<dbReference type="OrthoDB" id="5397701at2759"/>
<feature type="region of interest" description="Disordered" evidence="1">
    <location>
        <begin position="77"/>
        <end position="104"/>
    </location>
</feature>
<feature type="compositionally biased region" description="Gly residues" evidence="1">
    <location>
        <begin position="200"/>
        <end position="218"/>
    </location>
</feature>
<name>K2RQ33_MACPH</name>
<feature type="compositionally biased region" description="Polar residues" evidence="1">
    <location>
        <begin position="93"/>
        <end position="104"/>
    </location>
</feature>
<accession>K2RQ33</accession>